<dbReference type="Proteomes" id="UP000534306">
    <property type="component" value="Unassembled WGS sequence"/>
</dbReference>
<dbReference type="SUPFAM" id="SSF56784">
    <property type="entry name" value="HAD-like"/>
    <property type="match status" value="1"/>
</dbReference>
<dbReference type="SFLD" id="SFLDS00003">
    <property type="entry name" value="Haloacid_Dehalogenase"/>
    <property type="match status" value="1"/>
</dbReference>
<dbReference type="PRINTS" id="PR00413">
    <property type="entry name" value="HADHALOGNASE"/>
</dbReference>
<dbReference type="Gene3D" id="1.20.120.1600">
    <property type="match status" value="1"/>
</dbReference>
<sequence>MIQAVLFDLDGTLVEQEQAAARAVVEWAAEHGDIGADVAVRWARISGRHYGRYQRRELTFAEQRRVRVREFLRVPEATDAEADALFEGYVWRYEAGWSMYDDAVPALRRVRAAGLRAIVFTNGNTAHQTYKLGRFGLLDELDEFISAEDFPAGKPDPRAFELALAQAGLRADEALMVGDSLENDVQGAQAVGMPAVLLDRLDHHPQLPRITSLAALAW</sequence>
<dbReference type="RefSeq" id="WP_171673333.1">
    <property type="nucleotide sequence ID" value="NZ_BAAAGT010000002.1"/>
</dbReference>
<comment type="caution">
    <text evidence="3">The sequence shown here is derived from an EMBL/GenBank/DDBJ whole genome shotgun (WGS) entry which is preliminary data.</text>
</comment>
<evidence type="ECO:0000313" key="4">
    <source>
        <dbReference type="Proteomes" id="UP000534306"/>
    </source>
</evidence>
<evidence type="ECO:0000313" key="3">
    <source>
        <dbReference type="EMBL" id="NOL40859.1"/>
    </source>
</evidence>
<protein>
    <submittedName>
        <fullName evidence="3">HAD family hydrolase</fullName>
    </submittedName>
    <submittedName>
        <fullName evidence="2">Putative hydrolase of the HAD superfamily</fullName>
    </submittedName>
</protein>
<accession>A0A7Y4KY79</accession>
<reference evidence="2 5" key="2">
    <citation type="submission" date="2020-08" db="EMBL/GenBank/DDBJ databases">
        <title>Sequencing the genomes of 1000 actinobacteria strains.</title>
        <authorList>
            <person name="Klenk H.-P."/>
        </authorList>
    </citation>
    <scope>NUCLEOTIDE SEQUENCE [LARGE SCALE GENOMIC DNA]</scope>
    <source>
        <strain evidence="2 5">DSM 15626</strain>
    </source>
</reference>
<reference evidence="3 4" key="1">
    <citation type="submission" date="2020-05" db="EMBL/GenBank/DDBJ databases">
        <title>Genome sequence of Kribbella sandramycini ATCC 39419.</title>
        <authorList>
            <person name="Maclea K.S."/>
            <person name="Fair J.L."/>
        </authorList>
    </citation>
    <scope>NUCLEOTIDE SEQUENCE [LARGE SCALE GENOMIC DNA]</scope>
    <source>
        <strain evidence="3 4">ATCC 39419</strain>
    </source>
</reference>
<evidence type="ECO:0000313" key="5">
    <source>
        <dbReference type="Proteomes" id="UP000553957"/>
    </source>
</evidence>
<dbReference type="InterPro" id="IPR006439">
    <property type="entry name" value="HAD-SF_hydro_IA"/>
</dbReference>
<gene>
    <name evidence="2" type="ORF">HNR71_004939</name>
    <name evidence="3" type="ORF">HPO96_11435</name>
</gene>
<dbReference type="PANTHER" id="PTHR43316:SF3">
    <property type="entry name" value="HALOACID DEHALOGENASE, TYPE II (AFU_ORTHOLOGUE AFUA_2G07750)-RELATED"/>
    <property type="match status" value="1"/>
</dbReference>
<dbReference type="EMBL" id="JACHKF010000001">
    <property type="protein sequence ID" value="MBB6569302.1"/>
    <property type="molecule type" value="Genomic_DNA"/>
</dbReference>
<dbReference type="InterPro" id="IPR023214">
    <property type="entry name" value="HAD_sf"/>
</dbReference>
<evidence type="ECO:0000256" key="1">
    <source>
        <dbReference type="ARBA" id="ARBA00022801"/>
    </source>
</evidence>
<proteinExistence type="predicted"/>
<dbReference type="GO" id="GO:0016787">
    <property type="term" value="F:hydrolase activity"/>
    <property type="evidence" value="ECO:0007669"/>
    <property type="project" value="UniProtKB-KW"/>
</dbReference>
<dbReference type="PANTHER" id="PTHR43316">
    <property type="entry name" value="HYDROLASE, HALOACID DELAHOGENASE-RELATED"/>
    <property type="match status" value="1"/>
</dbReference>
<keyword evidence="4" id="KW-1185">Reference proteome</keyword>
<keyword evidence="1 3" id="KW-0378">Hydrolase</keyword>
<dbReference type="NCBIfam" id="TIGR01549">
    <property type="entry name" value="HAD-SF-IA-v1"/>
    <property type="match status" value="1"/>
</dbReference>
<dbReference type="AlphaFoldDB" id="A0A7Y4KY79"/>
<dbReference type="EMBL" id="JABJRC010000002">
    <property type="protein sequence ID" value="NOL40859.1"/>
    <property type="molecule type" value="Genomic_DNA"/>
</dbReference>
<evidence type="ECO:0000313" key="2">
    <source>
        <dbReference type="EMBL" id="MBB6569302.1"/>
    </source>
</evidence>
<name>A0A7Y4KY79_9ACTN</name>
<dbReference type="InterPro" id="IPR051540">
    <property type="entry name" value="S-2-haloacid_dehalogenase"/>
</dbReference>
<dbReference type="Gene3D" id="3.40.50.1000">
    <property type="entry name" value="HAD superfamily/HAD-like"/>
    <property type="match status" value="1"/>
</dbReference>
<dbReference type="Pfam" id="PF00702">
    <property type="entry name" value="Hydrolase"/>
    <property type="match status" value="1"/>
</dbReference>
<dbReference type="NCBIfam" id="TIGR01509">
    <property type="entry name" value="HAD-SF-IA-v3"/>
    <property type="match status" value="1"/>
</dbReference>
<dbReference type="InterPro" id="IPR036412">
    <property type="entry name" value="HAD-like_sf"/>
</dbReference>
<organism evidence="3 4">
    <name type="scientific">Kribbella sandramycini</name>
    <dbReference type="NCBI Taxonomy" id="60450"/>
    <lineage>
        <taxon>Bacteria</taxon>
        <taxon>Bacillati</taxon>
        <taxon>Actinomycetota</taxon>
        <taxon>Actinomycetes</taxon>
        <taxon>Propionibacteriales</taxon>
        <taxon>Kribbellaceae</taxon>
        <taxon>Kribbella</taxon>
    </lineage>
</organism>
<dbReference type="Proteomes" id="UP000553957">
    <property type="component" value="Unassembled WGS sequence"/>
</dbReference>
<dbReference type="SFLD" id="SFLDG01129">
    <property type="entry name" value="C1.5:_HAD__Beta-PGM__Phosphata"/>
    <property type="match status" value="1"/>
</dbReference>